<proteinExistence type="predicted"/>
<keyword evidence="2" id="KW-0446">Lipid-binding</keyword>
<name>A0A1G5K0X4_9FIRM</name>
<dbReference type="NCBIfam" id="TIGR00762">
    <property type="entry name" value="DegV"/>
    <property type="match status" value="1"/>
</dbReference>
<dbReference type="RefSeq" id="WP_091545483.1">
    <property type="nucleotide sequence ID" value="NZ_FMUS01000023.1"/>
</dbReference>
<sequence>MKKVQIVTDSMTDIPKGLMEKYNIIVVPLTIYFGDAEFKDGVDLTNEDFYRKLSNAVELPKTSQVPPKTFNDIFAQILEAGKEIICVNGSGRASGTYQSAIIAREDLATDKVDIFDSMALSFGGGLLVYEAAKMAEDGAERRDIIQRLTELKPEIDHIFTVDTLEFLRRGGRLNPMKAVIGGLLNIKPILTVREGLVEPLDKVRGSKKVIGKMVDLAKERGGDFSNKTIAIAHADTIEACIQLKEKVEKELKPKEIVMTEVGCTIGTHGGPGTLGMFYYR</sequence>
<evidence type="ECO:0000256" key="2">
    <source>
        <dbReference type="ARBA" id="ARBA00023121"/>
    </source>
</evidence>
<reference evidence="3 4" key="1">
    <citation type="submission" date="2016-10" db="EMBL/GenBank/DDBJ databases">
        <authorList>
            <person name="de Groot N.N."/>
        </authorList>
    </citation>
    <scope>NUCLEOTIDE SEQUENCE [LARGE SCALE GENOMIC DNA]</scope>
    <source>
        <strain evidence="3 4">DSM 18978</strain>
    </source>
</reference>
<evidence type="ECO:0000313" key="3">
    <source>
        <dbReference type="EMBL" id="SCY94285.1"/>
    </source>
</evidence>
<dbReference type="Proteomes" id="UP000198636">
    <property type="component" value="Unassembled WGS sequence"/>
</dbReference>
<gene>
    <name evidence="3" type="ORF">SAMN03080606_03163</name>
</gene>
<dbReference type="GO" id="GO:0008289">
    <property type="term" value="F:lipid binding"/>
    <property type="evidence" value="ECO:0007669"/>
    <property type="project" value="UniProtKB-KW"/>
</dbReference>
<protein>
    <submittedName>
        <fullName evidence="3">EDD domain protein, DegV family</fullName>
    </submittedName>
</protein>
<evidence type="ECO:0000313" key="4">
    <source>
        <dbReference type="Proteomes" id="UP000198636"/>
    </source>
</evidence>
<dbReference type="InterPro" id="IPR050270">
    <property type="entry name" value="DegV_domain_contain"/>
</dbReference>
<dbReference type="PANTHER" id="PTHR33434:SF3">
    <property type="entry name" value="DEGV DOMAIN-CONTAINING PROTEIN YITS"/>
    <property type="match status" value="1"/>
</dbReference>
<dbReference type="AlphaFoldDB" id="A0A1G5K0X4"/>
<dbReference type="InterPro" id="IPR043168">
    <property type="entry name" value="DegV_C"/>
</dbReference>
<organism evidence="3 4">
    <name type="scientific">Alkaliphilus peptidifermentans DSM 18978</name>
    <dbReference type="NCBI Taxonomy" id="1120976"/>
    <lineage>
        <taxon>Bacteria</taxon>
        <taxon>Bacillati</taxon>
        <taxon>Bacillota</taxon>
        <taxon>Clostridia</taxon>
        <taxon>Peptostreptococcales</taxon>
        <taxon>Natronincolaceae</taxon>
        <taxon>Alkaliphilus</taxon>
    </lineage>
</organism>
<dbReference type="Pfam" id="PF02645">
    <property type="entry name" value="DegV"/>
    <property type="match status" value="1"/>
</dbReference>
<keyword evidence="4" id="KW-1185">Reference proteome</keyword>
<evidence type="ECO:0000256" key="1">
    <source>
        <dbReference type="ARBA" id="ARBA00003238"/>
    </source>
</evidence>
<dbReference type="InterPro" id="IPR003797">
    <property type="entry name" value="DegV"/>
</dbReference>
<dbReference type="OrthoDB" id="9780216at2"/>
<accession>A0A1G5K0X4</accession>
<dbReference type="Gene3D" id="3.40.50.10170">
    <property type="match status" value="1"/>
</dbReference>
<dbReference type="PROSITE" id="PS51482">
    <property type="entry name" value="DEGV"/>
    <property type="match status" value="1"/>
</dbReference>
<dbReference type="SUPFAM" id="SSF82549">
    <property type="entry name" value="DAK1/DegV-like"/>
    <property type="match status" value="1"/>
</dbReference>
<dbReference type="Gene3D" id="3.30.1180.10">
    <property type="match status" value="1"/>
</dbReference>
<comment type="function">
    <text evidence="1">May bind long-chain fatty acids, such as palmitate, and may play a role in lipid transport or fatty acid metabolism.</text>
</comment>
<dbReference type="EMBL" id="FMUS01000023">
    <property type="protein sequence ID" value="SCY94285.1"/>
    <property type="molecule type" value="Genomic_DNA"/>
</dbReference>
<dbReference type="STRING" id="1120976.SAMN03080606_03163"/>
<dbReference type="PANTHER" id="PTHR33434">
    <property type="entry name" value="DEGV DOMAIN-CONTAINING PROTEIN DR_1986-RELATED"/>
    <property type="match status" value="1"/>
</dbReference>